<organism evidence="2 3">
    <name type="scientific">Cellulomonas fulva</name>
    <dbReference type="NCBI Taxonomy" id="2835530"/>
    <lineage>
        <taxon>Bacteria</taxon>
        <taxon>Bacillati</taxon>
        <taxon>Actinomycetota</taxon>
        <taxon>Actinomycetes</taxon>
        <taxon>Micrococcales</taxon>
        <taxon>Cellulomonadaceae</taxon>
        <taxon>Cellulomonas</taxon>
    </lineage>
</organism>
<evidence type="ECO:0000313" key="3">
    <source>
        <dbReference type="Proteomes" id="UP000722125"/>
    </source>
</evidence>
<protein>
    <submittedName>
        <fullName evidence="2">MarR family transcriptional regulator</fullName>
    </submittedName>
</protein>
<name>A0ABS5TYC5_9CELL</name>
<proteinExistence type="predicted"/>
<dbReference type="InterPro" id="IPR011991">
    <property type="entry name" value="ArsR-like_HTH"/>
</dbReference>
<dbReference type="PRINTS" id="PR00598">
    <property type="entry name" value="HTHMARR"/>
</dbReference>
<dbReference type="InterPro" id="IPR036390">
    <property type="entry name" value="WH_DNA-bd_sf"/>
</dbReference>
<dbReference type="Proteomes" id="UP000722125">
    <property type="component" value="Unassembled WGS sequence"/>
</dbReference>
<accession>A0ABS5TYC5</accession>
<feature type="domain" description="HTH marR-type" evidence="1">
    <location>
        <begin position="1"/>
        <end position="135"/>
    </location>
</feature>
<dbReference type="InterPro" id="IPR000835">
    <property type="entry name" value="HTH_MarR-typ"/>
</dbReference>
<dbReference type="Pfam" id="PF01047">
    <property type="entry name" value="MarR"/>
    <property type="match status" value="1"/>
</dbReference>
<evidence type="ECO:0000313" key="2">
    <source>
        <dbReference type="EMBL" id="MBT0994126.1"/>
    </source>
</evidence>
<dbReference type="PANTHER" id="PTHR33164">
    <property type="entry name" value="TRANSCRIPTIONAL REGULATOR, MARR FAMILY"/>
    <property type="match status" value="1"/>
</dbReference>
<reference evidence="2 3" key="1">
    <citation type="submission" date="2021-05" db="EMBL/GenBank/DDBJ databases">
        <title>Description of Cellulomonas sp. DKR-3 sp. nov.</title>
        <authorList>
            <person name="Dahal R.H."/>
            <person name="Chaudhary D.K."/>
        </authorList>
    </citation>
    <scope>NUCLEOTIDE SEQUENCE [LARGE SCALE GENOMIC DNA]</scope>
    <source>
        <strain evidence="2 3">DKR-3</strain>
    </source>
</reference>
<dbReference type="InterPro" id="IPR036388">
    <property type="entry name" value="WH-like_DNA-bd_sf"/>
</dbReference>
<sequence length="153" mass="16703">MHHLERELGIFLRRATASSSAMARMVHPELDPAAYELLALISGTPDVRASDLAAYIGVGRGTMSRQLARLAEIGLVSRAPDPEDFRGQLLSLTDEGHQVLQTAQTGRRTFLGRALDDWEPEQIAALTLQLGRLNRDLTTAWTTRTPAQESAGA</sequence>
<dbReference type="PROSITE" id="PS50995">
    <property type="entry name" value="HTH_MARR_2"/>
    <property type="match status" value="1"/>
</dbReference>
<dbReference type="CDD" id="cd00090">
    <property type="entry name" value="HTH_ARSR"/>
    <property type="match status" value="1"/>
</dbReference>
<comment type="caution">
    <text evidence="2">The sequence shown here is derived from an EMBL/GenBank/DDBJ whole genome shotgun (WGS) entry which is preliminary data.</text>
</comment>
<dbReference type="SUPFAM" id="SSF46785">
    <property type="entry name" value="Winged helix' DNA-binding domain"/>
    <property type="match status" value="1"/>
</dbReference>
<dbReference type="EMBL" id="JAHBOH010000001">
    <property type="protein sequence ID" value="MBT0994126.1"/>
    <property type="molecule type" value="Genomic_DNA"/>
</dbReference>
<gene>
    <name evidence="2" type="ORF">KIN34_07490</name>
</gene>
<dbReference type="InterPro" id="IPR039422">
    <property type="entry name" value="MarR/SlyA-like"/>
</dbReference>
<evidence type="ECO:0000259" key="1">
    <source>
        <dbReference type="PROSITE" id="PS50995"/>
    </source>
</evidence>
<dbReference type="PANTHER" id="PTHR33164:SF57">
    <property type="entry name" value="MARR-FAMILY TRANSCRIPTIONAL REGULATOR"/>
    <property type="match status" value="1"/>
</dbReference>
<dbReference type="Gene3D" id="1.10.10.10">
    <property type="entry name" value="Winged helix-like DNA-binding domain superfamily/Winged helix DNA-binding domain"/>
    <property type="match status" value="1"/>
</dbReference>
<dbReference type="SMART" id="SM00347">
    <property type="entry name" value="HTH_MARR"/>
    <property type="match status" value="1"/>
</dbReference>
<keyword evidence="3" id="KW-1185">Reference proteome</keyword>